<dbReference type="Proteomes" id="UP000054075">
    <property type="component" value="Unassembled WGS sequence"/>
</dbReference>
<dbReference type="RefSeq" id="WP_006034839.1">
    <property type="nucleotide sequence ID" value="NZ_AAQJ02000001.1"/>
</dbReference>
<accession>A8PMI4</accession>
<dbReference type="SUPFAM" id="SSF56596">
    <property type="entry name" value="Replication terminator protein (Tus)"/>
    <property type="match status" value="1"/>
</dbReference>
<dbReference type="GO" id="GO:0006274">
    <property type="term" value="P:DNA replication termination"/>
    <property type="evidence" value="ECO:0007669"/>
    <property type="project" value="InterPro"/>
</dbReference>
<proteinExistence type="predicted"/>
<comment type="caution">
    <text evidence="4">The sequence shown here is derived from an EMBL/GenBank/DDBJ whole genome shotgun (WGS) entry which is preliminary data.</text>
</comment>
<organism evidence="4 5">
    <name type="scientific">Rickettsiella grylli</name>
    <dbReference type="NCBI Taxonomy" id="59196"/>
    <lineage>
        <taxon>Bacteria</taxon>
        <taxon>Pseudomonadati</taxon>
        <taxon>Pseudomonadota</taxon>
        <taxon>Gammaproteobacteria</taxon>
        <taxon>Legionellales</taxon>
        <taxon>Coxiellaceae</taxon>
        <taxon>Rickettsiella</taxon>
    </lineage>
</organism>
<dbReference type="InterPro" id="IPR036381">
    <property type="entry name" value="Tus_dom1"/>
</dbReference>
<reference evidence="4" key="2">
    <citation type="submission" date="2007-10" db="EMBL/GenBank/DDBJ databases">
        <authorList>
            <person name="Myers G.S."/>
        </authorList>
    </citation>
    <scope>NUCLEOTIDE SEQUENCE [LARGE SCALE GENOMIC DNA]</scope>
</reference>
<dbReference type="OrthoDB" id="6354133at2"/>
<keyword evidence="3" id="KW-0238">DNA-binding</keyword>
<dbReference type="Pfam" id="PF05472">
    <property type="entry name" value="Ter"/>
    <property type="match status" value="1"/>
</dbReference>
<dbReference type="eggNOG" id="ENOG50302IP">
    <property type="taxonomic scope" value="Bacteria"/>
</dbReference>
<evidence type="ECO:0000256" key="2">
    <source>
        <dbReference type="ARBA" id="ARBA00022705"/>
    </source>
</evidence>
<sequence>MLIDFAPQFINCFVDLLQAIDSCQFHIRTKLIKYPLWVDNGHGEFINNRDKVIFALGNFGPTPELSPQETFKCPGVVAATEETLMLINQVNQSKQAFKQLLKACHQALGQDVTKFVRTTLAHAGYPGVKLKQVFRHIMFINYHPRRIAWTKGKHTTSKHLSKKASEKLLDKAGKGLHIDIQKAKLSHLPQQTKLIKHRAIKPGWVVNIGAFKKEDNCSVYEDIRTALPFFYLHDQQLPNPIVCFSKSASETRKMRVDKRIESVAFLPSISVYRYKKEPL</sequence>
<dbReference type="EMBL" id="AAQJ02000001">
    <property type="protein sequence ID" value="EDP45851.1"/>
    <property type="molecule type" value="Genomic_DNA"/>
</dbReference>
<dbReference type="AlphaFoldDB" id="A8PMI4"/>
<name>A8PMI4_9COXI</name>
<keyword evidence="1" id="KW-0963">Cytoplasm</keyword>
<dbReference type="GO" id="GO:0005737">
    <property type="term" value="C:cytoplasm"/>
    <property type="evidence" value="ECO:0007669"/>
    <property type="project" value="InterPro"/>
</dbReference>
<dbReference type="GO" id="GO:0003677">
    <property type="term" value="F:DNA binding"/>
    <property type="evidence" value="ECO:0007669"/>
    <property type="project" value="UniProtKB-KW"/>
</dbReference>
<gene>
    <name evidence="4" type="ORF">RICGR_0740</name>
</gene>
<evidence type="ECO:0000313" key="4">
    <source>
        <dbReference type="EMBL" id="EDP45851.1"/>
    </source>
</evidence>
<protein>
    <submittedName>
        <fullName evidence="4">Uncharacterized protein</fullName>
    </submittedName>
</protein>
<evidence type="ECO:0000256" key="1">
    <source>
        <dbReference type="ARBA" id="ARBA00022490"/>
    </source>
</evidence>
<keyword evidence="2" id="KW-0235">DNA replication</keyword>
<keyword evidence="5" id="KW-1185">Reference proteome</keyword>
<dbReference type="InterPro" id="IPR008865">
    <property type="entry name" value="DNA_replication_term_site-bd"/>
</dbReference>
<dbReference type="InterPro" id="IPR036384">
    <property type="entry name" value="Tus_sf"/>
</dbReference>
<dbReference type="Gene3D" id="3.50.14.10">
    <property type="entry name" value="Replication terminator Tus, domain 1 superfamily/Replication terminator Tus"/>
    <property type="match status" value="1"/>
</dbReference>
<evidence type="ECO:0000256" key="3">
    <source>
        <dbReference type="ARBA" id="ARBA00023125"/>
    </source>
</evidence>
<evidence type="ECO:0000313" key="5">
    <source>
        <dbReference type="Proteomes" id="UP000054075"/>
    </source>
</evidence>
<reference evidence="4" key="1">
    <citation type="submission" date="2006-04" db="EMBL/GenBank/DDBJ databases">
        <authorList>
            <person name="Seshadri R."/>
            <person name="Federici B.A."/>
        </authorList>
    </citation>
    <scope>NUCLEOTIDE SEQUENCE [LARGE SCALE GENOMIC DNA]</scope>
</reference>